<reference evidence="2 3" key="1">
    <citation type="journal article" date="2013" name="Curr. Biol.">
        <title>The Genome of the Foraminiferan Reticulomyxa filosa.</title>
        <authorList>
            <person name="Glockner G."/>
            <person name="Hulsmann N."/>
            <person name="Schleicher M."/>
            <person name="Noegel A.A."/>
            <person name="Eichinger L."/>
            <person name="Gallinger C."/>
            <person name="Pawlowski J."/>
            <person name="Sierra R."/>
            <person name="Euteneuer U."/>
            <person name="Pillet L."/>
            <person name="Moustafa A."/>
            <person name="Platzer M."/>
            <person name="Groth M."/>
            <person name="Szafranski K."/>
            <person name="Schliwa M."/>
        </authorList>
    </citation>
    <scope>NUCLEOTIDE SEQUENCE [LARGE SCALE GENOMIC DNA]</scope>
</reference>
<protein>
    <submittedName>
        <fullName evidence="2">Uncharacterized protein</fullName>
    </submittedName>
</protein>
<keyword evidence="1" id="KW-0812">Transmembrane</keyword>
<name>X6NG54_RETFI</name>
<feature type="transmembrane region" description="Helical" evidence="1">
    <location>
        <begin position="79"/>
        <end position="97"/>
    </location>
</feature>
<dbReference type="Proteomes" id="UP000023152">
    <property type="component" value="Unassembled WGS sequence"/>
</dbReference>
<keyword evidence="1" id="KW-1133">Transmembrane helix</keyword>
<comment type="caution">
    <text evidence="2">The sequence shown here is derived from an EMBL/GenBank/DDBJ whole genome shotgun (WGS) entry which is preliminary data.</text>
</comment>
<evidence type="ECO:0000256" key="1">
    <source>
        <dbReference type="SAM" id="Phobius"/>
    </source>
</evidence>
<dbReference type="EMBL" id="ASPP01008635">
    <property type="protein sequence ID" value="ETO25310.1"/>
    <property type="molecule type" value="Genomic_DNA"/>
</dbReference>
<evidence type="ECO:0000313" key="3">
    <source>
        <dbReference type="Proteomes" id="UP000023152"/>
    </source>
</evidence>
<organism evidence="2 3">
    <name type="scientific">Reticulomyxa filosa</name>
    <dbReference type="NCBI Taxonomy" id="46433"/>
    <lineage>
        <taxon>Eukaryota</taxon>
        <taxon>Sar</taxon>
        <taxon>Rhizaria</taxon>
        <taxon>Retaria</taxon>
        <taxon>Foraminifera</taxon>
        <taxon>Monothalamids</taxon>
        <taxon>Reticulomyxidae</taxon>
        <taxon>Reticulomyxa</taxon>
    </lineage>
</organism>
<keyword evidence="1" id="KW-0472">Membrane</keyword>
<dbReference type="AlphaFoldDB" id="X6NG54"/>
<gene>
    <name evidence="2" type="ORF">RFI_11828</name>
</gene>
<accession>X6NG54</accession>
<evidence type="ECO:0000313" key="2">
    <source>
        <dbReference type="EMBL" id="ETO25310.1"/>
    </source>
</evidence>
<keyword evidence="3" id="KW-1185">Reference proteome</keyword>
<proteinExistence type="predicted"/>
<sequence length="265" mass="30955">MKHLFKIFDIDHKCILYFRLFLKLKRTTKREKITLASDNNKRSNFISAIPLEKNLTKLFLSITFLFDDLKKPFVKFHCYYLYMMYTLILRLVWLFFLCQGLKSDVVSNCDHDSFQKSVEIVSLPLSTPLNEVNEKAQKSIALSILVHLGSGIERSEEHGATFLAYNSIKSLNSTHRKLLQELEKSVDLLKQHIMNNYFKCKKKKIVLLHVRLAPETVELINSALIQEKKDLVLLVVQSKDPQCNDKAMLWMSSGMEGILFFFFFF</sequence>